<reference evidence="2 3" key="1">
    <citation type="submission" date="2018-03" db="EMBL/GenBank/DDBJ databases">
        <title>Massilia armeniaca sp. nov., isolated from desert soil.</title>
        <authorList>
            <person name="Huang H."/>
            <person name="Ren M."/>
        </authorList>
    </citation>
    <scope>NUCLEOTIDE SEQUENCE [LARGE SCALE GENOMIC DNA]</scope>
    <source>
        <strain evidence="2 3">ZMN-3</strain>
    </source>
</reference>
<protein>
    <recommendedName>
        <fullName evidence="1">Knr4/Smi1-like domain-containing protein</fullName>
    </recommendedName>
</protein>
<name>A0A2R4C659_9BURK</name>
<dbReference type="Pfam" id="PF09346">
    <property type="entry name" value="SMI1_KNR4"/>
    <property type="match status" value="1"/>
</dbReference>
<evidence type="ECO:0000313" key="2">
    <source>
        <dbReference type="EMBL" id="AVR95085.1"/>
    </source>
</evidence>
<dbReference type="InterPro" id="IPR018958">
    <property type="entry name" value="Knr4/Smi1-like_dom"/>
</dbReference>
<dbReference type="AlphaFoldDB" id="A0A2R4C659"/>
<sequence length="179" mass="19378">MTHDWQVIEVLLQAATLPPDATLPAGIPDTALQQLQAAFGRELPPQLVDWLRRSNGPCAGPGGLFGYATGTRHLDIDYYWELYPAWRERGWIPVAGDGCGNYYVLLATGAAAAPVAFIDTAEGDDTLAYLVASDLWHFIDFYLRSDAGEGGWPFDQDDVLASDPMLANAAGAPLPWLAD</sequence>
<accession>A0A2R4C659</accession>
<proteinExistence type="predicted"/>
<keyword evidence="3" id="KW-1185">Reference proteome</keyword>
<gene>
    <name evidence="2" type="ORF">C9I28_04640</name>
</gene>
<feature type="domain" description="Knr4/Smi1-like" evidence="1">
    <location>
        <begin position="26"/>
        <end position="144"/>
    </location>
</feature>
<dbReference type="OrthoDB" id="9000310at2"/>
<dbReference type="InterPro" id="IPR037883">
    <property type="entry name" value="Knr4/Smi1-like_sf"/>
</dbReference>
<evidence type="ECO:0000259" key="1">
    <source>
        <dbReference type="SMART" id="SM00860"/>
    </source>
</evidence>
<dbReference type="SMART" id="SM00860">
    <property type="entry name" value="SMI1_KNR4"/>
    <property type="match status" value="1"/>
</dbReference>
<dbReference type="SUPFAM" id="SSF160631">
    <property type="entry name" value="SMI1/KNR4-like"/>
    <property type="match status" value="1"/>
</dbReference>
<dbReference type="EMBL" id="CP028324">
    <property type="protein sequence ID" value="AVR95085.1"/>
    <property type="molecule type" value="Genomic_DNA"/>
</dbReference>
<dbReference type="Gene3D" id="3.40.1580.10">
    <property type="entry name" value="SMI1/KNR4-like"/>
    <property type="match status" value="1"/>
</dbReference>
<organism evidence="2 3">
    <name type="scientific">Pseudoduganella armeniaca</name>
    <dbReference type="NCBI Taxonomy" id="2072590"/>
    <lineage>
        <taxon>Bacteria</taxon>
        <taxon>Pseudomonadati</taxon>
        <taxon>Pseudomonadota</taxon>
        <taxon>Betaproteobacteria</taxon>
        <taxon>Burkholderiales</taxon>
        <taxon>Oxalobacteraceae</taxon>
        <taxon>Telluria group</taxon>
        <taxon>Pseudoduganella</taxon>
    </lineage>
</organism>
<dbReference type="KEGG" id="masz:C9I28_04640"/>
<dbReference type="Proteomes" id="UP000240505">
    <property type="component" value="Chromosome"/>
</dbReference>
<evidence type="ECO:0000313" key="3">
    <source>
        <dbReference type="Proteomes" id="UP000240505"/>
    </source>
</evidence>